<name>A0A077NG20_XENBV</name>
<sequence length="96" mass="11056">MELRTTQNNGATTESLQIITLGEAGRAQVRVLHWETGKPDGINNQIRYNLKYYIKNNILYTNNIFINSCVYTHMYKQKKHSKHPISVTTSIVLGIF</sequence>
<evidence type="ECO:0000313" key="2">
    <source>
        <dbReference type="Proteomes" id="UP000028511"/>
    </source>
</evidence>
<comment type="caution">
    <text evidence="1">The sequence shown here is derived from an EMBL/GenBank/DDBJ whole genome shotgun (WGS) entry which is preliminary data.</text>
</comment>
<dbReference type="Gene3D" id="2.180.10.10">
    <property type="entry name" value="RHS repeat-associated core"/>
    <property type="match status" value="1"/>
</dbReference>
<dbReference type="EMBL" id="CBSW010000181">
    <property type="protein sequence ID" value="CDG97407.1"/>
    <property type="molecule type" value="Genomic_DNA"/>
</dbReference>
<protein>
    <submittedName>
        <fullName evidence="1">Uncharacterized protein</fullName>
    </submittedName>
</protein>
<reference evidence="1" key="1">
    <citation type="submission" date="2013-07" db="EMBL/GenBank/DDBJ databases">
        <title>Sub-species coevolution in mutualistic symbiosis.</title>
        <authorList>
            <person name="Murfin K."/>
            <person name="Klassen J."/>
            <person name="Lee M."/>
            <person name="Forst S."/>
            <person name="Stock P."/>
            <person name="Goodrich-Blair H."/>
        </authorList>
    </citation>
    <scope>NUCLEOTIDE SEQUENCE [LARGE SCALE GENOMIC DNA]</scope>
    <source>
        <strain evidence="1">Puntauvense</strain>
    </source>
</reference>
<dbReference type="Proteomes" id="UP000028511">
    <property type="component" value="Unassembled WGS sequence"/>
</dbReference>
<dbReference type="AlphaFoldDB" id="A0A077NG20"/>
<proteinExistence type="predicted"/>
<evidence type="ECO:0000313" key="1">
    <source>
        <dbReference type="EMBL" id="CDG97407.1"/>
    </source>
</evidence>
<gene>
    <name evidence="1" type="ORF">XBP1_2610006</name>
</gene>
<dbReference type="HOGENOM" id="CLU_2358981_0_0_6"/>
<organism evidence="1 2">
    <name type="scientific">Xenorhabdus bovienii str. puntauvense</name>
    <dbReference type="NCBI Taxonomy" id="1398201"/>
    <lineage>
        <taxon>Bacteria</taxon>
        <taxon>Pseudomonadati</taxon>
        <taxon>Pseudomonadota</taxon>
        <taxon>Gammaproteobacteria</taxon>
        <taxon>Enterobacterales</taxon>
        <taxon>Morganellaceae</taxon>
        <taxon>Xenorhabdus</taxon>
    </lineage>
</organism>
<accession>A0A077NG20</accession>